<dbReference type="Gene3D" id="3.40.50.720">
    <property type="entry name" value="NAD(P)-binding Rossmann-like Domain"/>
    <property type="match status" value="1"/>
</dbReference>
<evidence type="ECO:0000256" key="1">
    <source>
        <dbReference type="ARBA" id="ARBA00004862"/>
    </source>
</evidence>
<dbReference type="PANTHER" id="PTHR32338">
    <property type="entry name" value="N-ACETYL-GAMMA-GLUTAMYL-PHOSPHATE REDUCTASE, CHLOROPLASTIC-RELATED-RELATED"/>
    <property type="match status" value="1"/>
</dbReference>
<dbReference type="Gene3D" id="3.30.360.10">
    <property type="entry name" value="Dihydrodipicolinate Reductase, domain 2"/>
    <property type="match status" value="1"/>
</dbReference>
<dbReference type="HAMAP" id="MF_00150">
    <property type="entry name" value="ArgC_type1"/>
    <property type="match status" value="1"/>
</dbReference>
<comment type="catalytic activity">
    <reaction evidence="6 7">
        <text>N-acetyl-L-glutamate 5-semialdehyde + phosphate + NADP(+) = N-acetyl-L-glutamyl 5-phosphate + NADPH + H(+)</text>
        <dbReference type="Rhea" id="RHEA:21588"/>
        <dbReference type="ChEBI" id="CHEBI:15378"/>
        <dbReference type="ChEBI" id="CHEBI:29123"/>
        <dbReference type="ChEBI" id="CHEBI:43474"/>
        <dbReference type="ChEBI" id="CHEBI:57783"/>
        <dbReference type="ChEBI" id="CHEBI:57936"/>
        <dbReference type="ChEBI" id="CHEBI:58349"/>
        <dbReference type="EC" id="1.2.1.38"/>
    </reaction>
</comment>
<evidence type="ECO:0000256" key="6">
    <source>
        <dbReference type="ARBA" id="ARBA00050557"/>
    </source>
</evidence>
<keyword evidence="2 7" id="KW-0055">Arginine biosynthesis</keyword>
<dbReference type="EC" id="1.2.1.38" evidence="7"/>
<dbReference type="NCBIfam" id="TIGR01850">
    <property type="entry name" value="argC"/>
    <property type="match status" value="1"/>
</dbReference>
<reference evidence="11" key="1">
    <citation type="journal article" date="2018" name="Science">
        <title>A primordial and reversible TCA cycle in a facultatively chemolithoautotrophic thermophile.</title>
        <authorList>
            <person name="Nunoura T."/>
            <person name="Chikaraishi Y."/>
            <person name="Izaki R."/>
            <person name="Suwa T."/>
            <person name="Sato T."/>
            <person name="Harada T."/>
            <person name="Mori K."/>
            <person name="Kato Y."/>
            <person name="Miyazaki M."/>
            <person name="Shimamura S."/>
            <person name="Yanagawa K."/>
            <person name="Shuto A."/>
            <person name="Ohkouchi N."/>
            <person name="Fujita N."/>
            <person name="Takaki Y."/>
            <person name="Atomi H."/>
            <person name="Takai K."/>
        </authorList>
    </citation>
    <scope>NUCLEOTIDE SEQUENCE [LARGE SCALE GENOMIC DNA]</scope>
    <source>
        <strain evidence="11">DSM 17441 / JCM 13301 / NBRC 103674 / ABI70S6</strain>
    </source>
</reference>
<keyword evidence="11" id="KW-1185">Reference proteome</keyword>
<evidence type="ECO:0000313" key="10">
    <source>
        <dbReference type="EMBL" id="BAT72474.1"/>
    </source>
</evidence>
<dbReference type="GO" id="GO:0006526">
    <property type="term" value="P:L-arginine biosynthetic process"/>
    <property type="evidence" value="ECO:0007669"/>
    <property type="project" value="UniProtKB-UniRule"/>
</dbReference>
<sequence length="345" mass="37957">MFKVAVVGATGYTGLELVRLLYAHPLVEVVMVTSESYAGQKFSDVFPGMKGICDLELTQFEAGKVAETADLAFVCLPHGASMKTSAELVERGIRVVDLSGDFRFKNISTYEKWYKVTHEAPGLCEKAVYGLPEIFRDEIANAQLVANPGCYATSVILALYPLVKKGYLRGTVIADCKSGVTGGGRKLNQRFHFPECNESFMAYSVEGHRHNPEMEEVLIRATQMQVSILFVPHLVPMNRGILSTLYVELAESVRVGDVISAFDEAYSNEPFVRVYPYGQLPSTKDVRGSNFCDIGFVYREDLDRLIIISAIDNLVKGASGQAAQNMNVMLNLDEGAGLQSAPLWV</sequence>
<dbReference type="CDD" id="cd23934">
    <property type="entry name" value="AGPR_1_C"/>
    <property type="match status" value="1"/>
</dbReference>
<evidence type="ECO:0000313" key="11">
    <source>
        <dbReference type="Proteomes" id="UP000063234"/>
    </source>
</evidence>
<keyword evidence="3 7" id="KW-0028">Amino-acid biosynthesis</keyword>
<evidence type="ECO:0000256" key="2">
    <source>
        <dbReference type="ARBA" id="ARBA00022571"/>
    </source>
</evidence>
<dbReference type="InterPro" id="IPR000706">
    <property type="entry name" value="AGPR_type-1"/>
</dbReference>
<keyword evidence="4 7" id="KW-0521">NADP</keyword>
<dbReference type="GO" id="GO:0051287">
    <property type="term" value="F:NAD binding"/>
    <property type="evidence" value="ECO:0007669"/>
    <property type="project" value="InterPro"/>
</dbReference>
<dbReference type="CDD" id="cd17895">
    <property type="entry name" value="AGPR_1_N"/>
    <property type="match status" value="1"/>
</dbReference>
<dbReference type="PATRIC" id="fig|1298851.3.peg.1769"/>
<dbReference type="Proteomes" id="UP000063234">
    <property type="component" value="Chromosome"/>
</dbReference>
<comment type="subcellular location">
    <subcellularLocation>
        <location evidence="7">Cytoplasm</location>
    </subcellularLocation>
</comment>
<dbReference type="PROSITE" id="PS01224">
    <property type="entry name" value="ARGC"/>
    <property type="match status" value="1"/>
</dbReference>
<dbReference type="GO" id="GO:0005737">
    <property type="term" value="C:cytoplasm"/>
    <property type="evidence" value="ECO:0007669"/>
    <property type="project" value="UniProtKB-SubCell"/>
</dbReference>
<dbReference type="STRING" id="1298851.TST_1690"/>
<dbReference type="InterPro" id="IPR058924">
    <property type="entry name" value="AGPR_dimerisation_dom"/>
</dbReference>
<evidence type="ECO:0000256" key="5">
    <source>
        <dbReference type="ARBA" id="ARBA00023002"/>
    </source>
</evidence>
<evidence type="ECO:0000256" key="7">
    <source>
        <dbReference type="HAMAP-Rule" id="MF_00150"/>
    </source>
</evidence>
<gene>
    <name evidence="7 10" type="primary">argC</name>
    <name evidence="10" type="ORF">TST_1690</name>
</gene>
<dbReference type="SUPFAM" id="SSF55347">
    <property type="entry name" value="Glyceraldehyde-3-phosphate dehydrogenase-like, C-terminal domain"/>
    <property type="match status" value="1"/>
</dbReference>
<feature type="domain" description="Semialdehyde dehydrogenase NAD-binding" evidence="9">
    <location>
        <begin position="3"/>
        <end position="142"/>
    </location>
</feature>
<dbReference type="AlphaFoldDB" id="A0A0S3QVW6"/>
<dbReference type="PANTHER" id="PTHR32338:SF10">
    <property type="entry name" value="N-ACETYL-GAMMA-GLUTAMYL-PHOSPHATE REDUCTASE, CHLOROPLASTIC-RELATED"/>
    <property type="match status" value="1"/>
</dbReference>
<dbReference type="SUPFAM" id="SSF51735">
    <property type="entry name" value="NAD(P)-binding Rossmann-fold domains"/>
    <property type="match status" value="1"/>
</dbReference>
<evidence type="ECO:0000256" key="8">
    <source>
        <dbReference type="PROSITE-ProRule" id="PRU10010"/>
    </source>
</evidence>
<dbReference type="SMART" id="SM00859">
    <property type="entry name" value="Semialdhyde_dh"/>
    <property type="match status" value="1"/>
</dbReference>
<dbReference type="InterPro" id="IPR000534">
    <property type="entry name" value="Semialdehyde_DH_NAD-bd"/>
</dbReference>
<keyword evidence="5 7" id="KW-0560">Oxidoreductase</keyword>
<keyword evidence="7" id="KW-0963">Cytoplasm</keyword>
<evidence type="ECO:0000259" key="9">
    <source>
        <dbReference type="SMART" id="SM00859"/>
    </source>
</evidence>
<dbReference type="KEGG" id="ttk:TST_1690"/>
<organism evidence="10 11">
    <name type="scientific">Thermosulfidibacter takaii (strain DSM 17441 / JCM 13301 / NBRC 103674 / ABI70S6)</name>
    <dbReference type="NCBI Taxonomy" id="1298851"/>
    <lineage>
        <taxon>Bacteria</taxon>
        <taxon>Pseudomonadati</taxon>
        <taxon>Thermosulfidibacterota</taxon>
        <taxon>Thermosulfidibacteria</taxon>
        <taxon>Thermosulfidibacterales</taxon>
        <taxon>Thermosulfidibacteraceae</taxon>
    </lineage>
</organism>
<dbReference type="FunFam" id="3.30.360.10:FF:000014">
    <property type="entry name" value="N-acetyl-gamma-glutamyl-phosphate reductase"/>
    <property type="match status" value="1"/>
</dbReference>
<dbReference type="GO" id="GO:0003942">
    <property type="term" value="F:N-acetyl-gamma-glutamyl-phosphate reductase activity"/>
    <property type="evidence" value="ECO:0007669"/>
    <property type="project" value="UniProtKB-UniRule"/>
</dbReference>
<protein>
    <recommendedName>
        <fullName evidence="7">N-acetyl-gamma-glutamyl-phosphate reductase</fullName>
        <shortName evidence="7">AGPR</shortName>
        <ecNumber evidence="7">1.2.1.38</ecNumber>
    </recommendedName>
    <alternativeName>
        <fullName evidence="7">N-acetyl-glutamate semialdehyde dehydrogenase</fullName>
        <shortName evidence="7">NAGSA dehydrogenase</shortName>
    </alternativeName>
</protein>
<dbReference type="EMBL" id="AP013035">
    <property type="protein sequence ID" value="BAT72474.1"/>
    <property type="molecule type" value="Genomic_DNA"/>
</dbReference>
<name>A0A0S3QVW6_THET7</name>
<proteinExistence type="inferred from homology"/>
<comment type="function">
    <text evidence="7">Catalyzes the NADPH-dependent reduction of N-acetyl-5-glutamyl phosphate to yield N-acetyl-L-glutamate 5-semialdehyde.</text>
</comment>
<dbReference type="Pfam" id="PF01118">
    <property type="entry name" value="Semialdhyde_dh"/>
    <property type="match status" value="1"/>
</dbReference>
<dbReference type="InterPro" id="IPR050085">
    <property type="entry name" value="AGPR"/>
</dbReference>
<dbReference type="OrthoDB" id="9801289at2"/>
<feature type="active site" evidence="7 8">
    <location>
        <position position="150"/>
    </location>
</feature>
<evidence type="ECO:0000256" key="4">
    <source>
        <dbReference type="ARBA" id="ARBA00022857"/>
    </source>
</evidence>
<dbReference type="InterPro" id="IPR023013">
    <property type="entry name" value="AGPR_AS"/>
</dbReference>
<comment type="similarity">
    <text evidence="7">Belongs to the NAGSA dehydrogenase family. Type 1 subfamily.</text>
</comment>
<dbReference type="UniPathway" id="UPA00068">
    <property type="reaction ID" value="UER00108"/>
</dbReference>
<dbReference type="Pfam" id="PF22698">
    <property type="entry name" value="Semialdhyde_dhC_1"/>
    <property type="match status" value="1"/>
</dbReference>
<evidence type="ECO:0000256" key="3">
    <source>
        <dbReference type="ARBA" id="ARBA00022605"/>
    </source>
</evidence>
<dbReference type="GO" id="GO:0070401">
    <property type="term" value="F:NADP+ binding"/>
    <property type="evidence" value="ECO:0007669"/>
    <property type="project" value="InterPro"/>
</dbReference>
<dbReference type="InterPro" id="IPR036291">
    <property type="entry name" value="NAD(P)-bd_dom_sf"/>
</dbReference>
<accession>A0A0S3QVW6</accession>
<comment type="pathway">
    <text evidence="1 7">Amino-acid biosynthesis; L-arginine biosynthesis; N(2)-acetyl-L-ornithine from L-glutamate: step 3/4.</text>
</comment>